<dbReference type="HOGENOM" id="CLU_1745999_0_0_9"/>
<dbReference type="AlphaFoldDB" id="Q9K9X6"/>
<keyword evidence="1" id="KW-0472">Membrane</keyword>
<dbReference type="Proteomes" id="UP000001258">
    <property type="component" value="Chromosome"/>
</dbReference>
<evidence type="ECO:0000313" key="2">
    <source>
        <dbReference type="EMBL" id="BAB06237.1"/>
    </source>
</evidence>
<feature type="transmembrane region" description="Helical" evidence="1">
    <location>
        <begin position="60"/>
        <end position="80"/>
    </location>
</feature>
<dbReference type="PIR" id="F83964">
    <property type="entry name" value="F83964"/>
</dbReference>
<organism evidence="2 3">
    <name type="scientific">Halalkalibacterium halodurans (strain ATCC BAA-125 / DSM 18197 / FERM 7344 / JCM 9153 / C-125)</name>
    <name type="common">Bacillus halodurans</name>
    <dbReference type="NCBI Taxonomy" id="272558"/>
    <lineage>
        <taxon>Bacteria</taxon>
        <taxon>Bacillati</taxon>
        <taxon>Bacillota</taxon>
        <taxon>Bacilli</taxon>
        <taxon>Bacillales</taxon>
        <taxon>Bacillaceae</taxon>
        <taxon>Halalkalibacterium (ex Joshi et al. 2022)</taxon>
    </lineage>
</organism>
<dbReference type="STRING" id="272558.gene:10728416"/>
<dbReference type="KEGG" id="bha:BH2518"/>
<feature type="transmembrane region" description="Helical" evidence="1">
    <location>
        <begin position="26"/>
        <end position="48"/>
    </location>
</feature>
<keyword evidence="3" id="KW-1185">Reference proteome</keyword>
<keyword evidence="1" id="KW-1133">Transmembrane helix</keyword>
<dbReference type="RefSeq" id="WP_010898669.1">
    <property type="nucleotide sequence ID" value="NC_002570.2"/>
</dbReference>
<accession>Q9K9X6</accession>
<evidence type="ECO:0000256" key="1">
    <source>
        <dbReference type="SAM" id="Phobius"/>
    </source>
</evidence>
<gene>
    <name evidence="2" type="ordered locus">BH2518</name>
</gene>
<dbReference type="EMBL" id="BA000004">
    <property type="protein sequence ID" value="BAB06237.1"/>
    <property type="molecule type" value="Genomic_DNA"/>
</dbReference>
<protein>
    <submittedName>
        <fullName evidence="2">BH2518 protein</fullName>
    </submittedName>
</protein>
<keyword evidence="1" id="KW-0812">Transmembrane</keyword>
<reference evidence="2 3" key="1">
    <citation type="journal article" date="2000" name="Nucleic Acids Res.">
        <title>Complete genome sequence of the alkaliphilic bacterium Bacillus halodurans and genomic sequence comparison with Bacillus subtilis.</title>
        <authorList>
            <person name="Takami H."/>
            <person name="Nakasone K."/>
            <person name="Takaki Y."/>
            <person name="Maeno G."/>
            <person name="Sasaki R."/>
            <person name="Masui N."/>
            <person name="Fuji F."/>
            <person name="Hirama C."/>
            <person name="Nakamura Y."/>
            <person name="Ogasawara N."/>
            <person name="Kuhara S."/>
            <person name="Horikoshi K."/>
        </authorList>
    </citation>
    <scope>NUCLEOTIDE SEQUENCE [LARGE SCALE GENOMIC DNA]</scope>
    <source>
        <strain evidence="3">ATCC BAA-125 / DSM 18197 / FERM 7344 / JCM 9153 / C-125</strain>
    </source>
</reference>
<sequence length="149" mass="17429">MKRVDKKIDEKEITKKWAKQIEAKNVNYALIIGICMSIGFAALMLSIFLLDTDLPKEEKIIVTVIVSIVTVPPAIILHIYRTKVWLKRYLQLKKANRKLSGQYEEELSPDSGDNKISDERLQKNLWEYHRKKNFALFRSSPLLHKRSVF</sequence>
<proteinExistence type="predicted"/>
<name>Q9K9X6_HALH5</name>
<evidence type="ECO:0000313" key="3">
    <source>
        <dbReference type="Proteomes" id="UP000001258"/>
    </source>
</evidence>